<name>A0A2T5UW11_9HYPH</name>
<dbReference type="PROSITE" id="PS00041">
    <property type="entry name" value="HTH_ARAC_FAMILY_1"/>
    <property type="match status" value="1"/>
</dbReference>
<dbReference type="InterPro" id="IPR018062">
    <property type="entry name" value="HTH_AraC-typ_CS"/>
</dbReference>
<dbReference type="GO" id="GO:0043565">
    <property type="term" value="F:sequence-specific DNA binding"/>
    <property type="evidence" value="ECO:0007669"/>
    <property type="project" value="InterPro"/>
</dbReference>
<dbReference type="AlphaFoldDB" id="A0A2T5UW11"/>
<dbReference type="EMBL" id="QAYG01000012">
    <property type="protein sequence ID" value="PTW55697.1"/>
    <property type="molecule type" value="Genomic_DNA"/>
</dbReference>
<accession>A0A2T5UW11</accession>
<evidence type="ECO:0000259" key="4">
    <source>
        <dbReference type="PROSITE" id="PS01124"/>
    </source>
</evidence>
<dbReference type="GO" id="GO:0003700">
    <property type="term" value="F:DNA-binding transcription factor activity"/>
    <property type="evidence" value="ECO:0007669"/>
    <property type="project" value="InterPro"/>
</dbReference>
<dbReference type="PANTHER" id="PTHR46796">
    <property type="entry name" value="HTH-TYPE TRANSCRIPTIONAL ACTIVATOR RHAS-RELATED"/>
    <property type="match status" value="1"/>
</dbReference>
<keyword evidence="2 5" id="KW-0238">DNA-binding</keyword>
<evidence type="ECO:0000256" key="3">
    <source>
        <dbReference type="ARBA" id="ARBA00023163"/>
    </source>
</evidence>
<comment type="caution">
    <text evidence="5">The sequence shown here is derived from an EMBL/GenBank/DDBJ whole genome shotgun (WGS) entry which is preliminary data.</text>
</comment>
<evidence type="ECO:0000256" key="2">
    <source>
        <dbReference type="ARBA" id="ARBA00023125"/>
    </source>
</evidence>
<keyword evidence="1" id="KW-0805">Transcription regulation</keyword>
<dbReference type="PANTHER" id="PTHR46796:SF14">
    <property type="entry name" value="TRANSCRIPTIONAL REGULATORY PROTEIN"/>
    <property type="match status" value="1"/>
</dbReference>
<protein>
    <submittedName>
        <fullName evidence="5">AraC-like DNA-binding protein</fullName>
    </submittedName>
</protein>
<keyword evidence="6" id="KW-1185">Reference proteome</keyword>
<feature type="domain" description="HTH araC/xylS-type" evidence="4">
    <location>
        <begin position="194"/>
        <end position="292"/>
    </location>
</feature>
<dbReference type="PROSITE" id="PS01124">
    <property type="entry name" value="HTH_ARAC_FAMILY_2"/>
    <property type="match status" value="1"/>
</dbReference>
<dbReference type="InterPro" id="IPR050204">
    <property type="entry name" value="AraC_XylS_family_regulators"/>
</dbReference>
<sequence>MNSTKTHDNLGCSLSRLDADLLITSGHMKFHRKMSASPDLSQVVSPASNRGFLIGVSGSGGHKRTVFDGKRRTEQHYCANTVYTRSFCEDYKADFSGAFDFSLLEMPDQGLARAAELTGFSTGGSLRIGLKDNDPVVASLMKALFCAHEEGKKSNALFVDQIATAISIHLLQYYSDSPATPQFRSERLSAARVQRAKDMIAAAPSGALSIAELAQACNVPTGLFITAFRDSTGKTPHQWLQQHRIDKACDLLRHTVKPLREIAVECGFSDQSHFTRAFSRAFSLSPGSWRRRCGESRERASGGDDGEW</sequence>
<dbReference type="InterPro" id="IPR018060">
    <property type="entry name" value="HTH_AraC"/>
</dbReference>
<organism evidence="5 6">
    <name type="scientific">Breoghania corrubedonensis</name>
    <dbReference type="NCBI Taxonomy" id="665038"/>
    <lineage>
        <taxon>Bacteria</taxon>
        <taxon>Pseudomonadati</taxon>
        <taxon>Pseudomonadota</taxon>
        <taxon>Alphaproteobacteria</taxon>
        <taxon>Hyphomicrobiales</taxon>
        <taxon>Stappiaceae</taxon>
        <taxon>Breoghania</taxon>
    </lineage>
</organism>
<evidence type="ECO:0000313" key="6">
    <source>
        <dbReference type="Proteomes" id="UP000244081"/>
    </source>
</evidence>
<evidence type="ECO:0000313" key="5">
    <source>
        <dbReference type="EMBL" id="PTW55697.1"/>
    </source>
</evidence>
<reference evidence="5 6" key="1">
    <citation type="submission" date="2018-04" db="EMBL/GenBank/DDBJ databases">
        <title>Genomic Encyclopedia of Archaeal and Bacterial Type Strains, Phase II (KMG-II): from individual species to whole genera.</title>
        <authorList>
            <person name="Goeker M."/>
        </authorList>
    </citation>
    <scope>NUCLEOTIDE SEQUENCE [LARGE SCALE GENOMIC DNA]</scope>
    <source>
        <strain evidence="5 6">DSM 23382</strain>
    </source>
</reference>
<gene>
    <name evidence="5" type="ORF">C8N35_11220</name>
</gene>
<dbReference type="Gene3D" id="1.10.10.60">
    <property type="entry name" value="Homeodomain-like"/>
    <property type="match status" value="2"/>
</dbReference>
<dbReference type="RefSeq" id="WP_170122206.1">
    <property type="nucleotide sequence ID" value="NZ_QAYG01000012.1"/>
</dbReference>
<dbReference type="Pfam" id="PF12833">
    <property type="entry name" value="HTH_18"/>
    <property type="match status" value="1"/>
</dbReference>
<proteinExistence type="predicted"/>
<dbReference type="Proteomes" id="UP000244081">
    <property type="component" value="Unassembled WGS sequence"/>
</dbReference>
<dbReference type="SMART" id="SM00342">
    <property type="entry name" value="HTH_ARAC"/>
    <property type="match status" value="1"/>
</dbReference>
<keyword evidence="3" id="KW-0804">Transcription</keyword>
<dbReference type="PRINTS" id="PR00032">
    <property type="entry name" value="HTHARAC"/>
</dbReference>
<dbReference type="InterPro" id="IPR020449">
    <property type="entry name" value="Tscrpt_reg_AraC-type_HTH"/>
</dbReference>
<dbReference type="SUPFAM" id="SSF46689">
    <property type="entry name" value="Homeodomain-like"/>
    <property type="match status" value="2"/>
</dbReference>
<evidence type="ECO:0000256" key="1">
    <source>
        <dbReference type="ARBA" id="ARBA00023015"/>
    </source>
</evidence>
<dbReference type="InterPro" id="IPR009057">
    <property type="entry name" value="Homeodomain-like_sf"/>
</dbReference>